<dbReference type="Proteomes" id="UP000521872">
    <property type="component" value="Unassembled WGS sequence"/>
</dbReference>
<comment type="caution">
    <text evidence="2">The sequence shown here is derived from an EMBL/GenBank/DDBJ whole genome shotgun (WGS) entry which is preliminary data.</text>
</comment>
<feature type="compositionally biased region" description="Low complexity" evidence="1">
    <location>
        <begin position="249"/>
        <end position="264"/>
    </location>
</feature>
<organism evidence="2 3">
    <name type="scientific">Agrocybe pediades</name>
    <dbReference type="NCBI Taxonomy" id="84607"/>
    <lineage>
        <taxon>Eukaryota</taxon>
        <taxon>Fungi</taxon>
        <taxon>Dikarya</taxon>
        <taxon>Basidiomycota</taxon>
        <taxon>Agaricomycotina</taxon>
        <taxon>Agaricomycetes</taxon>
        <taxon>Agaricomycetidae</taxon>
        <taxon>Agaricales</taxon>
        <taxon>Agaricineae</taxon>
        <taxon>Strophariaceae</taxon>
        <taxon>Agrocybe</taxon>
    </lineage>
</organism>
<keyword evidence="3" id="KW-1185">Reference proteome</keyword>
<sequence length="294" mass="33784">MISRLLIFTPYLTNTGPPRHKWNLLNLILRSCSAVLIKFVGCFYDFISQLPSPTPLLGEPSPYDEFIHIDDSHRQRLKFVTNSTTEAHSNLNPNLEPELEHRIELETEMMDSHHRNLNDTHPHHDDEDTYDPVRLPPTSHSVALQWLRQTRSTSYATSTHSEPADIYASSYDDDDEHLSSRTNARLTGDVKFDHLHDQHYHENDDRDSISSTIPQYHDHDNTSTSFDSDRAHATLTTSYANTNSGPGTSNANSNHAVSASASETSRTRDGRRRKIRRKRGSHDLRYEYHQENKE</sequence>
<feature type="region of interest" description="Disordered" evidence="1">
    <location>
        <begin position="114"/>
        <end position="137"/>
    </location>
</feature>
<feature type="compositionally biased region" description="Basic and acidic residues" evidence="1">
    <location>
        <begin position="281"/>
        <end position="294"/>
    </location>
</feature>
<evidence type="ECO:0000256" key="1">
    <source>
        <dbReference type="SAM" id="MobiDB-lite"/>
    </source>
</evidence>
<reference evidence="2 3" key="1">
    <citation type="submission" date="2019-12" db="EMBL/GenBank/DDBJ databases">
        <authorList>
            <person name="Floudas D."/>
            <person name="Bentzer J."/>
            <person name="Ahren D."/>
            <person name="Johansson T."/>
            <person name="Persson P."/>
            <person name="Tunlid A."/>
        </authorList>
    </citation>
    <scope>NUCLEOTIDE SEQUENCE [LARGE SCALE GENOMIC DNA]</scope>
    <source>
        <strain evidence="2 3">CBS 102.39</strain>
    </source>
</reference>
<feature type="region of interest" description="Disordered" evidence="1">
    <location>
        <begin position="201"/>
        <end position="294"/>
    </location>
</feature>
<protein>
    <submittedName>
        <fullName evidence="2">Uncharacterized protein</fullName>
    </submittedName>
</protein>
<gene>
    <name evidence="2" type="ORF">D9613_007050</name>
</gene>
<feature type="region of interest" description="Disordered" evidence="1">
    <location>
        <begin position="154"/>
        <end position="179"/>
    </location>
</feature>
<feature type="compositionally biased region" description="Basic and acidic residues" evidence="1">
    <location>
        <begin position="114"/>
        <end position="126"/>
    </location>
</feature>
<feature type="compositionally biased region" description="Basic residues" evidence="1">
    <location>
        <begin position="269"/>
        <end position="280"/>
    </location>
</feature>
<name>A0A8H4VIS3_9AGAR</name>
<feature type="compositionally biased region" description="Polar residues" evidence="1">
    <location>
        <begin position="234"/>
        <end position="248"/>
    </location>
</feature>
<feature type="compositionally biased region" description="Basic and acidic residues" evidence="1">
    <location>
        <begin position="216"/>
        <end position="232"/>
    </location>
</feature>
<dbReference type="AlphaFoldDB" id="A0A8H4VIS3"/>
<evidence type="ECO:0000313" key="2">
    <source>
        <dbReference type="EMBL" id="KAF4611278.1"/>
    </source>
</evidence>
<proteinExistence type="predicted"/>
<accession>A0A8H4VIS3</accession>
<dbReference type="EMBL" id="JAACJL010000058">
    <property type="protein sequence ID" value="KAF4611278.1"/>
    <property type="molecule type" value="Genomic_DNA"/>
</dbReference>
<evidence type="ECO:0000313" key="3">
    <source>
        <dbReference type="Proteomes" id="UP000521872"/>
    </source>
</evidence>